<evidence type="ECO:0000313" key="3">
    <source>
        <dbReference type="Proteomes" id="UP001270053"/>
    </source>
</evidence>
<dbReference type="AlphaFoldDB" id="A0AAJ2SD88"/>
<dbReference type="Proteomes" id="UP001278738">
    <property type="component" value="Unassembled WGS sequence"/>
</dbReference>
<comment type="caution">
    <text evidence="2">The sequence shown here is derived from an EMBL/GenBank/DDBJ whole genome shotgun (WGS) entry which is preliminary data.</text>
</comment>
<protein>
    <submittedName>
        <fullName evidence="2">Uncharacterized protein</fullName>
    </submittedName>
</protein>
<gene>
    <name evidence="1" type="ORF">SGQ18_00560</name>
    <name evidence="2" type="ORF">SGQ44_00560</name>
</gene>
<dbReference type="EMBL" id="JAWXVG010000001">
    <property type="protein sequence ID" value="MDX6180624.1"/>
    <property type="molecule type" value="Genomic_DNA"/>
</dbReference>
<sequence>MRNFTIIVFLILFGLYSCAPKGPLASVENKVDNKIGNAVMDTIKNFGYVPIDPMPVKVNNYDGFFNITNSDYLNALSDETILVATGIYNKNGTVTFGPIGGTITGKKYVVILDWIKYTTLSQLISENMAGEIELYDKYAYNKTDFKGKINSIPIYEGIGLRIQATFIATSANLDVNGIFGLSGKVDSSSFKGSIVIQSMGISGKSVNLPLPSDINPTSIQNALMAISSIRALVYTSDNKDLKITPRIIGFYNTIGDKTNRDQMVSFLSSLEIPFIVSPTAEQQIDFYEKNLKTKKKLRELEKLYNDEKVENISSRKINTN</sequence>
<accession>A0AAJ2SD88</accession>
<dbReference type="PROSITE" id="PS51257">
    <property type="entry name" value="PROKAR_LIPOPROTEIN"/>
    <property type="match status" value="1"/>
</dbReference>
<dbReference type="EMBL" id="JAWXVH010000001">
    <property type="protein sequence ID" value="MDX6184224.1"/>
    <property type="molecule type" value="Genomic_DNA"/>
</dbReference>
<reference evidence="2 4" key="1">
    <citation type="submission" date="2023-11" db="EMBL/GenBank/DDBJ databases">
        <title>Unpublished Manusciprt.</title>
        <authorList>
            <person name="Saticioglu I.B."/>
            <person name="Ay H."/>
            <person name="Ajmi N."/>
            <person name="Altun S."/>
            <person name="Duman M."/>
        </authorList>
    </citation>
    <scope>NUCLEOTIDE SEQUENCE</scope>
    <source>
        <strain evidence="1 4">Fl-33</strain>
        <strain evidence="2">Fl-77</strain>
    </source>
</reference>
<dbReference type="RefSeq" id="WP_229975345.1">
    <property type="nucleotide sequence ID" value="NZ_CP087133.1"/>
</dbReference>
<name>A0AAJ2SD88_9FLAO</name>
<dbReference type="Proteomes" id="UP001270053">
    <property type="component" value="Unassembled WGS sequence"/>
</dbReference>
<organism evidence="2 3">
    <name type="scientific">Flavobacterium flavipigmentatum</name>
    <dbReference type="NCBI Taxonomy" id="2893884"/>
    <lineage>
        <taxon>Bacteria</taxon>
        <taxon>Pseudomonadati</taxon>
        <taxon>Bacteroidota</taxon>
        <taxon>Flavobacteriia</taxon>
        <taxon>Flavobacteriales</taxon>
        <taxon>Flavobacteriaceae</taxon>
        <taxon>Flavobacterium</taxon>
    </lineage>
</organism>
<proteinExistence type="predicted"/>
<evidence type="ECO:0000313" key="4">
    <source>
        <dbReference type="Proteomes" id="UP001278738"/>
    </source>
</evidence>
<evidence type="ECO:0000313" key="2">
    <source>
        <dbReference type="EMBL" id="MDX6184224.1"/>
    </source>
</evidence>
<evidence type="ECO:0000313" key="1">
    <source>
        <dbReference type="EMBL" id="MDX6180624.1"/>
    </source>
</evidence>
<keyword evidence="4" id="KW-1185">Reference proteome</keyword>